<dbReference type="PANTHER" id="PTHR30136">
    <property type="entry name" value="HELIX-TURN-HELIX TRANSCRIPTIONAL REGULATOR, ICLR FAMILY"/>
    <property type="match status" value="1"/>
</dbReference>
<dbReference type="PROSITE" id="PS51078">
    <property type="entry name" value="ICLR_ED"/>
    <property type="match status" value="1"/>
</dbReference>
<dbReference type="InterPro" id="IPR036390">
    <property type="entry name" value="WH_DNA-bd_sf"/>
</dbReference>
<feature type="domain" description="IclR-ED" evidence="5">
    <location>
        <begin position="70"/>
        <end position="255"/>
    </location>
</feature>
<evidence type="ECO:0000259" key="4">
    <source>
        <dbReference type="PROSITE" id="PS51077"/>
    </source>
</evidence>
<keyword evidence="1" id="KW-0805">Transcription regulation</keyword>
<dbReference type="InterPro" id="IPR036388">
    <property type="entry name" value="WH-like_DNA-bd_sf"/>
</dbReference>
<gene>
    <name evidence="6" type="ORF">DWB68_14770</name>
</gene>
<dbReference type="InterPro" id="IPR050707">
    <property type="entry name" value="HTH_MetabolicPath_Reg"/>
</dbReference>
<evidence type="ECO:0000256" key="1">
    <source>
        <dbReference type="ARBA" id="ARBA00023015"/>
    </source>
</evidence>
<dbReference type="RefSeq" id="WP_119425905.1">
    <property type="nucleotide sequence ID" value="NZ_QQXK01000040.1"/>
</dbReference>
<evidence type="ECO:0000259" key="5">
    <source>
        <dbReference type="PROSITE" id="PS51078"/>
    </source>
</evidence>
<dbReference type="GO" id="GO:0003677">
    <property type="term" value="F:DNA binding"/>
    <property type="evidence" value="ECO:0007669"/>
    <property type="project" value="UniProtKB-KW"/>
</dbReference>
<accession>A0A399J6E9</accession>
<name>A0A399J6E9_9MICC</name>
<keyword evidence="7" id="KW-1185">Reference proteome</keyword>
<dbReference type="PROSITE" id="PS51077">
    <property type="entry name" value="HTH_ICLR"/>
    <property type="match status" value="1"/>
</dbReference>
<dbReference type="GO" id="GO:0003700">
    <property type="term" value="F:DNA-binding transcription factor activity"/>
    <property type="evidence" value="ECO:0007669"/>
    <property type="project" value="TreeGrafter"/>
</dbReference>
<dbReference type="SUPFAM" id="SSF46785">
    <property type="entry name" value="Winged helix' DNA-binding domain"/>
    <property type="match status" value="1"/>
</dbReference>
<comment type="caution">
    <text evidence="6">The sequence shown here is derived from an EMBL/GenBank/DDBJ whole genome shotgun (WGS) entry which is preliminary data.</text>
</comment>
<sequence>MAQASKVPAAHNTLRILRWLSERPRPVSAASISRALELPRSTVYDLLAVMAANGFVVHLPEERRYGLGVAAFELSSAFSRQDPLARLGAPLLRGVVDELGESGHLAVLDGRDVVYVAEERARHRPSLVTDVGVRIPAHLTASGRSMLAGLTAAQLRALYPGRESFGARTQLGTITSPAALKSELTLTRERGWASEDGDVTADFASVAVAVSDHRGLPVAGLALTFLSHRHDDAARAALAARLSAAAATLSSRLYGSRTSA</sequence>
<dbReference type="Pfam" id="PF01614">
    <property type="entry name" value="IclR_C"/>
    <property type="match status" value="1"/>
</dbReference>
<keyword evidence="3" id="KW-0804">Transcription</keyword>
<keyword evidence="2" id="KW-0238">DNA-binding</keyword>
<dbReference type="InterPro" id="IPR005471">
    <property type="entry name" value="Tscrpt_reg_IclR_N"/>
</dbReference>
<evidence type="ECO:0000256" key="2">
    <source>
        <dbReference type="ARBA" id="ARBA00023125"/>
    </source>
</evidence>
<dbReference type="Proteomes" id="UP000265419">
    <property type="component" value="Unassembled WGS sequence"/>
</dbReference>
<dbReference type="Gene3D" id="3.30.450.40">
    <property type="match status" value="1"/>
</dbReference>
<dbReference type="GO" id="GO:0045892">
    <property type="term" value="P:negative regulation of DNA-templated transcription"/>
    <property type="evidence" value="ECO:0007669"/>
    <property type="project" value="TreeGrafter"/>
</dbReference>
<feature type="domain" description="HTH iclR-type" evidence="4">
    <location>
        <begin position="7"/>
        <end position="69"/>
    </location>
</feature>
<dbReference type="EMBL" id="QQXK01000040">
    <property type="protein sequence ID" value="RII41035.1"/>
    <property type="molecule type" value="Genomic_DNA"/>
</dbReference>
<dbReference type="Gene3D" id="1.10.10.10">
    <property type="entry name" value="Winged helix-like DNA-binding domain superfamily/Winged helix DNA-binding domain"/>
    <property type="match status" value="1"/>
</dbReference>
<evidence type="ECO:0000313" key="7">
    <source>
        <dbReference type="Proteomes" id="UP000265419"/>
    </source>
</evidence>
<dbReference type="InterPro" id="IPR029016">
    <property type="entry name" value="GAF-like_dom_sf"/>
</dbReference>
<dbReference type="InterPro" id="IPR014757">
    <property type="entry name" value="Tscrpt_reg_IclR_C"/>
</dbReference>
<protein>
    <submittedName>
        <fullName evidence="6">IclR family transcriptional regulator</fullName>
    </submittedName>
</protein>
<organism evidence="6 7">
    <name type="scientific">Galactobacter valiniphilus</name>
    <dbReference type="NCBI Taxonomy" id="2676122"/>
    <lineage>
        <taxon>Bacteria</taxon>
        <taxon>Bacillati</taxon>
        <taxon>Actinomycetota</taxon>
        <taxon>Actinomycetes</taxon>
        <taxon>Micrococcales</taxon>
        <taxon>Micrococcaceae</taxon>
        <taxon>Galactobacter</taxon>
    </lineage>
</organism>
<evidence type="ECO:0000256" key="3">
    <source>
        <dbReference type="ARBA" id="ARBA00023163"/>
    </source>
</evidence>
<dbReference type="PANTHER" id="PTHR30136:SF2">
    <property type="entry name" value="TRANSCRIPTIONAL REGULATOR ICLR"/>
    <property type="match status" value="1"/>
</dbReference>
<dbReference type="Pfam" id="PF09339">
    <property type="entry name" value="HTH_IclR"/>
    <property type="match status" value="1"/>
</dbReference>
<dbReference type="SMART" id="SM00346">
    <property type="entry name" value="HTH_ICLR"/>
    <property type="match status" value="1"/>
</dbReference>
<reference evidence="6 7" key="1">
    <citation type="submission" date="2018-07" db="EMBL/GenBank/DDBJ databases">
        <title>Arthrobacter sp. nov., isolated from raw cow's milk with high bacterial count.</title>
        <authorList>
            <person name="Hahne J."/>
            <person name="Isele D."/>
            <person name="Lipski A."/>
        </authorList>
    </citation>
    <scope>NUCLEOTIDE SEQUENCE [LARGE SCALE GENOMIC DNA]</scope>
    <source>
        <strain evidence="6 7">JZ R-35</strain>
    </source>
</reference>
<dbReference type="SUPFAM" id="SSF55781">
    <property type="entry name" value="GAF domain-like"/>
    <property type="match status" value="1"/>
</dbReference>
<evidence type="ECO:0000313" key="6">
    <source>
        <dbReference type="EMBL" id="RII41035.1"/>
    </source>
</evidence>
<dbReference type="AlphaFoldDB" id="A0A399J6E9"/>
<proteinExistence type="predicted"/>